<keyword evidence="3" id="KW-1185">Reference proteome</keyword>
<proteinExistence type="predicted"/>
<comment type="caution">
    <text evidence="2">The sequence shown here is derived from an EMBL/GenBank/DDBJ whole genome shotgun (WGS) entry which is preliminary data.</text>
</comment>
<sequence length="129" mass="14727">MAWRELSRSTDDKANVENAFNLSSLADKLRNDVRSLVIMVALIGGLILWFATVGWTDRVTYRGVDQAWFEPGRVHLKTEPSGHYTIERNADFAAMKVGCVYDLNYEAEFGRRQRADRLKMVRRATLVGC</sequence>
<evidence type="ECO:0000313" key="3">
    <source>
        <dbReference type="Proteomes" id="UP001194539"/>
    </source>
</evidence>
<dbReference type="RefSeq" id="WP_197966118.1">
    <property type="nucleotide sequence ID" value="NZ_JACEGD010000010.1"/>
</dbReference>
<dbReference type="EMBL" id="JACEGD010000010">
    <property type="protein sequence ID" value="MBH5386879.1"/>
    <property type="molecule type" value="Genomic_DNA"/>
</dbReference>
<keyword evidence="1" id="KW-0812">Transmembrane</keyword>
<keyword evidence="1" id="KW-1133">Transmembrane helix</keyword>
<evidence type="ECO:0000313" key="2">
    <source>
        <dbReference type="EMBL" id="MBH5386879.1"/>
    </source>
</evidence>
<name>A0ABS0P0T8_9BRAD</name>
<keyword evidence="1" id="KW-0472">Membrane</keyword>
<accession>A0ABS0P0T8</accession>
<feature type="transmembrane region" description="Helical" evidence="1">
    <location>
        <begin position="36"/>
        <end position="55"/>
    </location>
</feature>
<dbReference type="Proteomes" id="UP001194539">
    <property type="component" value="Unassembled WGS sequence"/>
</dbReference>
<gene>
    <name evidence="2" type="ORF">H1B27_11385</name>
</gene>
<protein>
    <submittedName>
        <fullName evidence="2">Uncharacterized protein</fullName>
    </submittedName>
</protein>
<evidence type="ECO:0000256" key="1">
    <source>
        <dbReference type="SAM" id="Phobius"/>
    </source>
</evidence>
<organism evidence="2 3">
    <name type="scientific">Bradyrhizobium diversitatis</name>
    <dbReference type="NCBI Taxonomy" id="2755406"/>
    <lineage>
        <taxon>Bacteria</taxon>
        <taxon>Pseudomonadati</taxon>
        <taxon>Pseudomonadota</taxon>
        <taxon>Alphaproteobacteria</taxon>
        <taxon>Hyphomicrobiales</taxon>
        <taxon>Nitrobacteraceae</taxon>
        <taxon>Bradyrhizobium</taxon>
    </lineage>
</organism>
<reference evidence="2 3" key="1">
    <citation type="submission" date="2020-07" db="EMBL/GenBank/DDBJ databases">
        <title>Bradyrhizobium diversity isolated from nodules of indigenous legumes of Western Australia.</title>
        <authorList>
            <person name="Klepa M.S."/>
        </authorList>
    </citation>
    <scope>NUCLEOTIDE SEQUENCE [LARGE SCALE GENOMIC DNA]</scope>
    <source>
        <strain evidence="2 3">CNPSo 4019</strain>
    </source>
</reference>